<dbReference type="NCBIfam" id="TIGR02453">
    <property type="entry name" value="TIGR02453 family protein"/>
    <property type="match status" value="1"/>
</dbReference>
<evidence type="ECO:0000313" key="1">
    <source>
        <dbReference type="EMBL" id="SDX45309.1"/>
    </source>
</evidence>
<dbReference type="PIRSF" id="PIRSF028451">
    <property type="entry name" value="UCP028451"/>
    <property type="match status" value="1"/>
</dbReference>
<proteinExistence type="predicted"/>
<gene>
    <name evidence="1" type="ORF">SAMN05444410_11657</name>
</gene>
<dbReference type="PANTHER" id="PTHR36452">
    <property type="entry name" value="CHROMOSOME 12, WHOLE GENOME SHOTGUN SEQUENCE"/>
    <property type="match status" value="1"/>
</dbReference>
<accession>A0A8X8LEZ4</accession>
<dbReference type="Pfam" id="PF09365">
    <property type="entry name" value="DUF2461"/>
    <property type="match status" value="1"/>
</dbReference>
<name>A0A8X8LEZ4_9BACT</name>
<reference evidence="1 2" key="1">
    <citation type="submission" date="2016-10" db="EMBL/GenBank/DDBJ databases">
        <authorList>
            <person name="Varghese N."/>
            <person name="Submissions S."/>
        </authorList>
    </citation>
    <scope>NUCLEOTIDE SEQUENCE [LARGE SCALE GENOMIC DNA]</scope>
    <source>
        <strain evidence="1 2">DSM 25353</strain>
    </source>
</reference>
<dbReference type="EMBL" id="FNNO01000016">
    <property type="protein sequence ID" value="SDX45309.1"/>
    <property type="molecule type" value="Genomic_DNA"/>
</dbReference>
<comment type="caution">
    <text evidence="1">The sequence shown here is derived from an EMBL/GenBank/DDBJ whole genome shotgun (WGS) entry which is preliminary data.</text>
</comment>
<evidence type="ECO:0000313" key="2">
    <source>
        <dbReference type="Proteomes" id="UP000198711"/>
    </source>
</evidence>
<dbReference type="Proteomes" id="UP000198711">
    <property type="component" value="Unassembled WGS sequence"/>
</dbReference>
<organism evidence="1 2">
    <name type="scientific">Hydrobacter penzbergensis</name>
    <dbReference type="NCBI Taxonomy" id="1235997"/>
    <lineage>
        <taxon>Bacteria</taxon>
        <taxon>Pseudomonadati</taxon>
        <taxon>Bacteroidota</taxon>
        <taxon>Chitinophagia</taxon>
        <taxon>Chitinophagales</taxon>
        <taxon>Chitinophagaceae</taxon>
        <taxon>Hydrobacter</taxon>
    </lineage>
</organism>
<keyword evidence="2" id="KW-1185">Reference proteome</keyword>
<dbReference type="AlphaFoldDB" id="A0A8X8LEZ4"/>
<dbReference type="InterPro" id="IPR015996">
    <property type="entry name" value="UCP028451"/>
</dbReference>
<sequence>MLQPATIQFLKNLKKNNNKEWFDKNRKAYDAAKADFTELTNQVIKGFGKKEPAIAGLAGKDCLFRINRDIRFSKNKDPYKTNFASSIIEGGKKSMLAGYYFHIEPGGNSFSGGGRYMVEADQLKKIRQEIDYSWKDFSSIIRSKKFAALYGDLEKGEGLSLVREPKGYDKSNPAIEYIKLTSWIATVPLTDADLTSKDMVQQIVRSFETLQPLIRFLNTAIIH</sequence>
<dbReference type="RefSeq" id="WP_092726181.1">
    <property type="nucleotide sequence ID" value="NZ_FNNO01000016.1"/>
</dbReference>
<protein>
    <submittedName>
        <fullName evidence="1">TIGR02453 family protein</fullName>
    </submittedName>
</protein>
<dbReference type="InterPro" id="IPR012808">
    <property type="entry name" value="CHP02453"/>
</dbReference>
<dbReference type="PANTHER" id="PTHR36452:SF1">
    <property type="entry name" value="DUF2461 DOMAIN-CONTAINING PROTEIN"/>
    <property type="match status" value="1"/>
</dbReference>